<evidence type="ECO:0000313" key="3">
    <source>
        <dbReference type="Proteomes" id="UP000730739"/>
    </source>
</evidence>
<protein>
    <submittedName>
        <fullName evidence="2">Uncharacterized protein</fullName>
    </submittedName>
</protein>
<accession>A0ABS4QZZ6</accession>
<sequence length="143" mass="15751">MTHPQNWRSAFAAALDRARKPAVSPGDPAKAAPQATGLRDDTRPAGSEPGEPHLLLMRIEALQLNPTRVKALMPADFRVLAHVCDYCQDKVRCERDLLYEAAGKAVSWENYCPNVYRLEAMGLLQTVRPQSTGRSVGARQEPA</sequence>
<proteinExistence type="predicted"/>
<gene>
    <name evidence="2" type="ORF">J2Z31_002724</name>
</gene>
<dbReference type="EMBL" id="JAGILA010000003">
    <property type="protein sequence ID" value="MBP2236210.1"/>
    <property type="molecule type" value="Genomic_DNA"/>
</dbReference>
<evidence type="ECO:0000313" key="2">
    <source>
        <dbReference type="EMBL" id="MBP2236210.1"/>
    </source>
</evidence>
<organism evidence="2 3">
    <name type="scientific">Sinorhizobium kostiense</name>
    <dbReference type="NCBI Taxonomy" id="76747"/>
    <lineage>
        <taxon>Bacteria</taxon>
        <taxon>Pseudomonadati</taxon>
        <taxon>Pseudomonadota</taxon>
        <taxon>Alphaproteobacteria</taxon>
        <taxon>Hyphomicrobiales</taxon>
        <taxon>Rhizobiaceae</taxon>
        <taxon>Sinorhizobium/Ensifer group</taxon>
        <taxon>Sinorhizobium</taxon>
    </lineage>
</organism>
<feature type="region of interest" description="Disordered" evidence="1">
    <location>
        <begin position="17"/>
        <end position="52"/>
    </location>
</feature>
<comment type="caution">
    <text evidence="2">The sequence shown here is derived from an EMBL/GenBank/DDBJ whole genome shotgun (WGS) entry which is preliminary data.</text>
</comment>
<keyword evidence="3" id="KW-1185">Reference proteome</keyword>
<reference evidence="2 3" key="1">
    <citation type="submission" date="2021-03" db="EMBL/GenBank/DDBJ databases">
        <title>Genomic Encyclopedia of Type Strains, Phase IV (KMG-IV): sequencing the most valuable type-strain genomes for metagenomic binning, comparative biology and taxonomic classification.</title>
        <authorList>
            <person name="Goeker M."/>
        </authorList>
    </citation>
    <scope>NUCLEOTIDE SEQUENCE [LARGE SCALE GENOMIC DNA]</scope>
    <source>
        <strain evidence="2 3">DSM 13372</strain>
    </source>
</reference>
<name>A0ABS4QZZ6_9HYPH</name>
<dbReference type="Proteomes" id="UP000730739">
    <property type="component" value="Unassembled WGS sequence"/>
</dbReference>
<evidence type="ECO:0000256" key="1">
    <source>
        <dbReference type="SAM" id="MobiDB-lite"/>
    </source>
</evidence>